<gene>
    <name evidence="15" type="primary">LOC109463070</name>
</gene>
<organism evidence="14 15">
    <name type="scientific">Branchiostoma belcheri</name>
    <name type="common">Amphioxus</name>
    <dbReference type="NCBI Taxonomy" id="7741"/>
    <lineage>
        <taxon>Eukaryota</taxon>
        <taxon>Metazoa</taxon>
        <taxon>Chordata</taxon>
        <taxon>Cephalochordata</taxon>
        <taxon>Leptocardii</taxon>
        <taxon>Amphioxiformes</taxon>
        <taxon>Branchiostomatidae</taxon>
        <taxon>Branchiostoma</taxon>
    </lineage>
</organism>
<evidence type="ECO:0000256" key="4">
    <source>
        <dbReference type="ARBA" id="ARBA00022692"/>
    </source>
</evidence>
<dbReference type="PANTHER" id="PTHR21252">
    <property type="entry name" value="TB1 PROTEIN-RELATED"/>
    <property type="match status" value="1"/>
</dbReference>
<feature type="transmembrane region" description="Helical" evidence="13">
    <location>
        <begin position="227"/>
        <end position="248"/>
    </location>
</feature>
<dbReference type="PANTHER" id="PTHR21252:SF2">
    <property type="entry name" value="MITOCHONDRIAL OUTER MEMBRANE PROTEIN SLC25A46"/>
    <property type="match status" value="1"/>
</dbReference>
<evidence type="ECO:0000256" key="13">
    <source>
        <dbReference type="SAM" id="Phobius"/>
    </source>
</evidence>
<feature type="repeat" description="Solcar" evidence="10">
    <location>
        <begin position="270"/>
        <end position="372"/>
    </location>
</feature>
<proteinExistence type="inferred from homology"/>
<evidence type="ECO:0000256" key="6">
    <source>
        <dbReference type="ARBA" id="ARBA00022787"/>
    </source>
</evidence>
<dbReference type="InterPro" id="IPR039158">
    <property type="entry name" value="SLC25A46"/>
</dbReference>
<evidence type="ECO:0000256" key="10">
    <source>
        <dbReference type="PROSITE-ProRule" id="PRU00282"/>
    </source>
</evidence>
<evidence type="ECO:0000256" key="3">
    <source>
        <dbReference type="ARBA" id="ARBA00022448"/>
    </source>
</evidence>
<evidence type="ECO:0000256" key="5">
    <source>
        <dbReference type="ARBA" id="ARBA00022737"/>
    </source>
</evidence>
<dbReference type="SUPFAM" id="SSF103506">
    <property type="entry name" value="Mitochondrial carrier"/>
    <property type="match status" value="1"/>
</dbReference>
<evidence type="ECO:0000256" key="11">
    <source>
        <dbReference type="RuleBase" id="RU000488"/>
    </source>
</evidence>
<dbReference type="OrthoDB" id="2403262at2759"/>
<evidence type="ECO:0000313" key="14">
    <source>
        <dbReference type="Proteomes" id="UP000515135"/>
    </source>
</evidence>
<reference evidence="15" key="1">
    <citation type="submission" date="2025-08" db="UniProtKB">
        <authorList>
            <consortium name="RefSeq"/>
        </authorList>
    </citation>
    <scope>IDENTIFICATION</scope>
    <source>
        <tissue evidence="15">Gonad</tissue>
    </source>
</reference>
<keyword evidence="7 13" id="KW-1133">Transmembrane helix</keyword>
<keyword evidence="5" id="KW-0677">Repeat</keyword>
<evidence type="ECO:0000256" key="9">
    <source>
        <dbReference type="ARBA" id="ARBA00023136"/>
    </source>
</evidence>
<dbReference type="GO" id="GO:0090149">
    <property type="term" value="P:mitochondrial membrane fission"/>
    <property type="evidence" value="ECO:0007669"/>
    <property type="project" value="InterPro"/>
</dbReference>
<dbReference type="Pfam" id="PF00153">
    <property type="entry name" value="Mito_carr"/>
    <property type="match status" value="1"/>
</dbReference>
<evidence type="ECO:0000256" key="1">
    <source>
        <dbReference type="ARBA" id="ARBA00004374"/>
    </source>
</evidence>
<dbReference type="AlphaFoldDB" id="A0A6P4XFN1"/>
<dbReference type="RefSeq" id="XP_019615335.1">
    <property type="nucleotide sequence ID" value="XM_019759776.1"/>
</dbReference>
<dbReference type="Gene3D" id="1.50.40.10">
    <property type="entry name" value="Mitochondrial carrier domain"/>
    <property type="match status" value="1"/>
</dbReference>
<dbReference type="Proteomes" id="UP000515135">
    <property type="component" value="Unplaced"/>
</dbReference>
<accession>A0A6P4XFN1</accession>
<keyword evidence="8" id="KW-0496">Mitochondrion</keyword>
<evidence type="ECO:0000256" key="7">
    <source>
        <dbReference type="ARBA" id="ARBA00022989"/>
    </source>
</evidence>
<evidence type="ECO:0000256" key="12">
    <source>
        <dbReference type="SAM" id="MobiDB-lite"/>
    </source>
</evidence>
<keyword evidence="4 10" id="KW-0812">Transmembrane</keyword>
<dbReference type="InterPro" id="IPR018108">
    <property type="entry name" value="MCP_transmembrane"/>
</dbReference>
<comment type="similarity">
    <text evidence="2 11">Belongs to the mitochondrial carrier (TC 2.A.29) family.</text>
</comment>
<evidence type="ECO:0000313" key="15">
    <source>
        <dbReference type="RefSeq" id="XP_019615335.1"/>
    </source>
</evidence>
<feature type="transmembrane region" description="Helical" evidence="13">
    <location>
        <begin position="161"/>
        <end position="180"/>
    </location>
</feature>
<keyword evidence="3 11" id="KW-0813">Transport</keyword>
<dbReference type="GeneID" id="109463070"/>
<sequence length="389" mass="43906">MTRRTPVGGDREGLGVGQGRTGAEQLSGDENEEAQQRVLRDVDMGTPKQYSVVQMQRFAGFGVGLASLLTENVLSHPCIVFRRQCQVHHCSYRYHLQPFSVLNVMLKIQGAQGFSTVWKGMTSRFVVQGIQLGSEGIIAEFTDFPREVTTHSTFKQLFKHIALKGLSIVVTLPFFCASLIETVQSDIASETPWVLDCVREGFRRLLGWGAPTTTRLLPVWKLVLPTVLYGLLHYLITSVVQYIALVLLRQGKDRHKFDMDEPLADRNMLETYFPELLATFLGNLFSDVLLFPLETVMHRLHVQGTRTIIDNTDWGAGVLAINTRYEGMAECFRGVVREEGFFGLYKGFGALVLQYLLHAAILKITKCIYDVMSENFTSRPRAPPRQRQQ</sequence>
<dbReference type="GO" id="GO:0005741">
    <property type="term" value="C:mitochondrial outer membrane"/>
    <property type="evidence" value="ECO:0007669"/>
    <property type="project" value="UniProtKB-SubCell"/>
</dbReference>
<dbReference type="InterPro" id="IPR023395">
    <property type="entry name" value="MCP_dom_sf"/>
</dbReference>
<keyword evidence="6" id="KW-1000">Mitochondrion outer membrane</keyword>
<evidence type="ECO:0000256" key="8">
    <source>
        <dbReference type="ARBA" id="ARBA00023128"/>
    </source>
</evidence>
<feature type="region of interest" description="Disordered" evidence="12">
    <location>
        <begin position="1"/>
        <end position="33"/>
    </location>
</feature>
<keyword evidence="14" id="KW-1185">Reference proteome</keyword>
<dbReference type="PROSITE" id="PS50920">
    <property type="entry name" value="SOLCAR"/>
    <property type="match status" value="1"/>
</dbReference>
<dbReference type="KEGG" id="bbel:109463070"/>
<name>A0A6P4XFN1_BRABE</name>
<keyword evidence="9 10" id="KW-0472">Membrane</keyword>
<comment type="subcellular location">
    <subcellularLocation>
        <location evidence="1">Mitochondrion outer membrane</location>
        <topology evidence="1">Multi-pass membrane protein</topology>
    </subcellularLocation>
</comment>
<protein>
    <submittedName>
        <fullName evidence="15">Solute carrier family 25 member 46-like</fullName>
    </submittedName>
</protein>
<evidence type="ECO:0000256" key="2">
    <source>
        <dbReference type="ARBA" id="ARBA00006375"/>
    </source>
</evidence>